<dbReference type="SMART" id="SM00267">
    <property type="entry name" value="GGDEF"/>
    <property type="match status" value="1"/>
</dbReference>
<keyword evidence="1" id="KW-0812">Transmembrane</keyword>
<dbReference type="SUPFAM" id="SSF141868">
    <property type="entry name" value="EAL domain-like"/>
    <property type="match status" value="1"/>
</dbReference>
<protein>
    <submittedName>
        <fullName evidence="4">Diguanylate cyclase (GGDEF)-like protein</fullName>
    </submittedName>
</protein>
<feature type="domain" description="GGDEF" evidence="3">
    <location>
        <begin position="340"/>
        <end position="471"/>
    </location>
</feature>
<dbReference type="InterPro" id="IPR052155">
    <property type="entry name" value="Biofilm_reg_signaling"/>
</dbReference>
<feature type="transmembrane region" description="Helical" evidence="1">
    <location>
        <begin position="157"/>
        <end position="174"/>
    </location>
</feature>
<dbReference type="NCBIfam" id="TIGR00254">
    <property type="entry name" value="GGDEF"/>
    <property type="match status" value="1"/>
</dbReference>
<dbReference type="InterPro" id="IPR001633">
    <property type="entry name" value="EAL_dom"/>
</dbReference>
<dbReference type="Gene3D" id="3.30.70.270">
    <property type="match status" value="1"/>
</dbReference>
<feature type="transmembrane region" description="Helical" evidence="1">
    <location>
        <begin position="186"/>
        <end position="205"/>
    </location>
</feature>
<dbReference type="Gene3D" id="3.20.20.450">
    <property type="entry name" value="EAL domain"/>
    <property type="match status" value="1"/>
</dbReference>
<dbReference type="CDD" id="cd01949">
    <property type="entry name" value="GGDEF"/>
    <property type="match status" value="1"/>
</dbReference>
<dbReference type="InterPro" id="IPR043128">
    <property type="entry name" value="Rev_trsase/Diguanyl_cyclase"/>
</dbReference>
<feature type="transmembrane region" description="Helical" evidence="1">
    <location>
        <begin position="28"/>
        <end position="45"/>
    </location>
</feature>
<dbReference type="SMART" id="SM00052">
    <property type="entry name" value="EAL"/>
    <property type="match status" value="1"/>
</dbReference>
<dbReference type="InterPro" id="IPR035919">
    <property type="entry name" value="EAL_sf"/>
</dbReference>
<feature type="transmembrane region" description="Helical" evidence="1">
    <location>
        <begin position="251"/>
        <end position="270"/>
    </location>
</feature>
<dbReference type="AlphaFoldDB" id="A0A316F689"/>
<dbReference type="EMBL" id="QGGR01000021">
    <property type="protein sequence ID" value="PWK39760.1"/>
    <property type="molecule type" value="Genomic_DNA"/>
</dbReference>
<feature type="transmembrane region" description="Helical" evidence="1">
    <location>
        <begin position="119"/>
        <end position="137"/>
    </location>
</feature>
<comment type="caution">
    <text evidence="4">The sequence shown here is derived from an EMBL/GenBank/DDBJ whole genome shotgun (WGS) entry which is preliminary data.</text>
</comment>
<dbReference type="Proteomes" id="UP000245697">
    <property type="component" value="Unassembled WGS sequence"/>
</dbReference>
<evidence type="ECO:0000313" key="5">
    <source>
        <dbReference type="Proteomes" id="UP000245697"/>
    </source>
</evidence>
<feature type="transmembrane region" description="Helical" evidence="1">
    <location>
        <begin position="276"/>
        <end position="295"/>
    </location>
</feature>
<dbReference type="PANTHER" id="PTHR44757">
    <property type="entry name" value="DIGUANYLATE CYCLASE DGCP"/>
    <property type="match status" value="1"/>
</dbReference>
<dbReference type="PROSITE" id="PS50883">
    <property type="entry name" value="EAL"/>
    <property type="match status" value="1"/>
</dbReference>
<dbReference type="Pfam" id="PF00990">
    <property type="entry name" value="GGDEF"/>
    <property type="match status" value="1"/>
</dbReference>
<dbReference type="OrthoDB" id="3274397at2"/>
<keyword evidence="5" id="KW-1185">Reference proteome</keyword>
<dbReference type="InterPro" id="IPR029787">
    <property type="entry name" value="Nucleotide_cyclase"/>
</dbReference>
<evidence type="ECO:0000259" key="2">
    <source>
        <dbReference type="PROSITE" id="PS50883"/>
    </source>
</evidence>
<evidence type="ECO:0000259" key="3">
    <source>
        <dbReference type="PROSITE" id="PS50887"/>
    </source>
</evidence>
<dbReference type="CDD" id="cd01948">
    <property type="entry name" value="EAL"/>
    <property type="match status" value="1"/>
</dbReference>
<dbReference type="PROSITE" id="PS50887">
    <property type="entry name" value="GGDEF"/>
    <property type="match status" value="1"/>
</dbReference>
<keyword evidence="1" id="KW-0472">Membrane</keyword>
<feature type="domain" description="EAL" evidence="2">
    <location>
        <begin position="479"/>
        <end position="734"/>
    </location>
</feature>
<accession>A0A316F689</accession>
<gene>
    <name evidence="4" type="ORF">BC793_12127</name>
</gene>
<dbReference type="SUPFAM" id="SSF55073">
    <property type="entry name" value="Nucleotide cyclase"/>
    <property type="match status" value="1"/>
</dbReference>
<feature type="transmembrane region" description="Helical" evidence="1">
    <location>
        <begin position="91"/>
        <end position="107"/>
    </location>
</feature>
<keyword evidence="1" id="KW-1133">Transmembrane helix</keyword>
<feature type="transmembrane region" description="Helical" evidence="1">
    <location>
        <begin position="57"/>
        <end position="79"/>
    </location>
</feature>
<name>A0A316F689_9ACTN</name>
<reference evidence="4 5" key="1">
    <citation type="submission" date="2018-05" db="EMBL/GenBank/DDBJ databases">
        <title>Genomic Encyclopedia of Archaeal and Bacterial Type Strains, Phase II (KMG-II): from individual species to whole genera.</title>
        <authorList>
            <person name="Goeker M."/>
        </authorList>
    </citation>
    <scope>NUCLEOTIDE SEQUENCE [LARGE SCALE GENOMIC DNA]</scope>
    <source>
        <strain evidence="4 5">DSM 45184</strain>
    </source>
</reference>
<organism evidence="4 5">
    <name type="scientific">Actinoplanes xinjiangensis</name>
    <dbReference type="NCBI Taxonomy" id="512350"/>
    <lineage>
        <taxon>Bacteria</taxon>
        <taxon>Bacillati</taxon>
        <taxon>Actinomycetota</taxon>
        <taxon>Actinomycetes</taxon>
        <taxon>Micromonosporales</taxon>
        <taxon>Micromonosporaceae</taxon>
        <taxon>Actinoplanes</taxon>
    </lineage>
</organism>
<evidence type="ECO:0000313" key="4">
    <source>
        <dbReference type="EMBL" id="PWK39760.1"/>
    </source>
</evidence>
<dbReference type="PANTHER" id="PTHR44757:SF2">
    <property type="entry name" value="BIOFILM ARCHITECTURE MAINTENANCE PROTEIN MBAA"/>
    <property type="match status" value="1"/>
</dbReference>
<evidence type="ECO:0000256" key="1">
    <source>
        <dbReference type="SAM" id="Phobius"/>
    </source>
</evidence>
<dbReference type="Pfam" id="PF00563">
    <property type="entry name" value="EAL"/>
    <property type="match status" value="1"/>
</dbReference>
<proteinExistence type="predicted"/>
<dbReference type="InterPro" id="IPR000160">
    <property type="entry name" value="GGDEF_dom"/>
</dbReference>
<sequence length="737" mass="78338">MLVWWVVAGTAATIGYYLLPREGLASNLVYNTIGFCSALMIVAGVRRYRPRRPAMWYLFAAGQTFAVIGDLVWSYYVYVLHEEPYPSFADVWYLAAYPPLVLGLLQFVRSRTRSDMETLVDAGMVAAGLGLVFWIFVLQPTAATTSASMLEKVISTAYPAADAVLLALLTRMFIGAGARTPSAKLLGTGALLLFAADVAFSVVSLHSGGDGYELSAGWLLSYVFWGAAALHPSMAAEGPPASAAEAGIGRGPVALATACAVLAPAMLFVPQAGASLAGRFAIATVGIVLCVLAFVRTRGLVRKVQRKTSQLEHLATHDDLTGSANRRHFEDRLCQVTAHHCAHVVYLALTGFKSVNDELGRQVGDEVLGHLVARIRGAAPAGALVARMGGDEFALLLTGHSTEAAERVAARLAGTMGEPILAGSNELLVGAGIGIGDSEGATSSAEVLRRAETAMYAAKGTGEPYRRWSPALDEQAGEQARLGAEIRAALDGDQFRVVYQPIVTAPAGRMAGVEALVRWEHPERGPISPAYFIPVAERNGLIVELGAWVLRTACEQMVRWRDDTMATAPGYLSVNVSARQLARPGFPQTVADILTTTGLPPTHLTVEVTETAVFDGGHAVQALHQLRALGVRIALDDFGTGHSSLRLLRTVPVDTLKVDKSFIDDITGAGEHRVIAEALIHVCEGLGLTAVAEGVETAEQAEVLHRIGYRLLQGYHFGRPVAAADLDLLPSQPAITA</sequence>